<dbReference type="PANTHER" id="PTHR30055">
    <property type="entry name" value="HTH-TYPE TRANSCRIPTIONAL REGULATOR RUTR"/>
    <property type="match status" value="1"/>
</dbReference>
<dbReference type="Gene3D" id="1.10.10.60">
    <property type="entry name" value="Homeodomain-like"/>
    <property type="match status" value="1"/>
</dbReference>
<dbReference type="SUPFAM" id="SSF48498">
    <property type="entry name" value="Tetracyclin repressor-like, C-terminal domain"/>
    <property type="match status" value="1"/>
</dbReference>
<dbReference type="AlphaFoldDB" id="A0A3M8CXX4"/>
<dbReference type="InterPro" id="IPR036271">
    <property type="entry name" value="Tet_transcr_reg_TetR-rel_C_sf"/>
</dbReference>
<comment type="caution">
    <text evidence="4">The sequence shown here is derived from an EMBL/GenBank/DDBJ whole genome shotgun (WGS) entry which is preliminary data.</text>
</comment>
<dbReference type="PRINTS" id="PR00455">
    <property type="entry name" value="HTHTETR"/>
</dbReference>
<evidence type="ECO:0000256" key="2">
    <source>
        <dbReference type="PROSITE-ProRule" id="PRU00335"/>
    </source>
</evidence>
<dbReference type="GO" id="GO:0003700">
    <property type="term" value="F:DNA-binding transcription factor activity"/>
    <property type="evidence" value="ECO:0007669"/>
    <property type="project" value="TreeGrafter"/>
</dbReference>
<feature type="DNA-binding region" description="H-T-H motif" evidence="2">
    <location>
        <begin position="28"/>
        <end position="47"/>
    </location>
</feature>
<gene>
    <name evidence="4" type="ORF">EDM56_28335</name>
</gene>
<dbReference type="RefSeq" id="WP_122921302.1">
    <property type="nucleotide sequence ID" value="NZ_RHHQ01000027.1"/>
</dbReference>
<dbReference type="PANTHER" id="PTHR30055:SF226">
    <property type="entry name" value="HTH-TYPE TRANSCRIPTIONAL REGULATOR PKSA"/>
    <property type="match status" value="1"/>
</dbReference>
<dbReference type="InterPro" id="IPR009057">
    <property type="entry name" value="Homeodomain-like_sf"/>
</dbReference>
<dbReference type="PROSITE" id="PS01081">
    <property type="entry name" value="HTH_TETR_1"/>
    <property type="match status" value="1"/>
</dbReference>
<accession>A0A3M8CXX4</accession>
<dbReference type="InterPro" id="IPR050109">
    <property type="entry name" value="HTH-type_TetR-like_transc_reg"/>
</dbReference>
<evidence type="ECO:0000256" key="1">
    <source>
        <dbReference type="ARBA" id="ARBA00023125"/>
    </source>
</evidence>
<evidence type="ECO:0000259" key="3">
    <source>
        <dbReference type="PROSITE" id="PS50977"/>
    </source>
</evidence>
<dbReference type="InterPro" id="IPR023772">
    <property type="entry name" value="DNA-bd_HTH_TetR-type_CS"/>
</dbReference>
<sequence>MSQKGKTQETIVEAAFKLFAEHGMEKTSLSMIAAEVGITKPAIYYYFPSKEALIDFLFEETFREYQFAHYFTLSAYTADNFAELLIANGLQMLPDEEEEEPVVLRVFHEFLLNVSRNEKYQQRINSMQEEFLDGFAALVARGIELGVISPEGSESKAHMLALVIDNISNYMLMGIKRNYKSVWVTAVQSVLLPR</sequence>
<evidence type="ECO:0000313" key="5">
    <source>
        <dbReference type="Proteomes" id="UP000271031"/>
    </source>
</evidence>
<dbReference type="EMBL" id="RHHQ01000027">
    <property type="protein sequence ID" value="RNB79725.1"/>
    <property type="molecule type" value="Genomic_DNA"/>
</dbReference>
<dbReference type="Pfam" id="PF00440">
    <property type="entry name" value="TetR_N"/>
    <property type="match status" value="1"/>
</dbReference>
<evidence type="ECO:0000313" key="4">
    <source>
        <dbReference type="EMBL" id="RNB79725.1"/>
    </source>
</evidence>
<organism evidence="4 5">
    <name type="scientific">Brevibacillus fluminis</name>
    <dbReference type="NCBI Taxonomy" id="511487"/>
    <lineage>
        <taxon>Bacteria</taxon>
        <taxon>Bacillati</taxon>
        <taxon>Bacillota</taxon>
        <taxon>Bacilli</taxon>
        <taxon>Bacillales</taxon>
        <taxon>Paenibacillaceae</taxon>
        <taxon>Brevibacillus</taxon>
    </lineage>
</organism>
<reference evidence="4 5" key="1">
    <citation type="submission" date="2018-10" db="EMBL/GenBank/DDBJ databases">
        <title>Phylogenomics of Brevibacillus.</title>
        <authorList>
            <person name="Dunlap C."/>
        </authorList>
    </citation>
    <scope>NUCLEOTIDE SEQUENCE [LARGE SCALE GENOMIC DNA]</scope>
    <source>
        <strain evidence="4 5">JCM 15716</strain>
    </source>
</reference>
<dbReference type="SUPFAM" id="SSF46689">
    <property type="entry name" value="Homeodomain-like"/>
    <property type="match status" value="1"/>
</dbReference>
<proteinExistence type="predicted"/>
<dbReference type="OrthoDB" id="9814200at2"/>
<dbReference type="GO" id="GO:0000976">
    <property type="term" value="F:transcription cis-regulatory region binding"/>
    <property type="evidence" value="ECO:0007669"/>
    <property type="project" value="TreeGrafter"/>
</dbReference>
<keyword evidence="1 2" id="KW-0238">DNA-binding</keyword>
<dbReference type="InterPro" id="IPR001647">
    <property type="entry name" value="HTH_TetR"/>
</dbReference>
<keyword evidence="5" id="KW-1185">Reference proteome</keyword>
<name>A0A3M8CXX4_9BACL</name>
<dbReference type="PROSITE" id="PS50977">
    <property type="entry name" value="HTH_TETR_2"/>
    <property type="match status" value="1"/>
</dbReference>
<dbReference type="Proteomes" id="UP000271031">
    <property type="component" value="Unassembled WGS sequence"/>
</dbReference>
<dbReference type="Gene3D" id="1.10.357.10">
    <property type="entry name" value="Tetracycline Repressor, domain 2"/>
    <property type="match status" value="1"/>
</dbReference>
<feature type="domain" description="HTH tetR-type" evidence="3">
    <location>
        <begin position="5"/>
        <end position="65"/>
    </location>
</feature>
<protein>
    <submittedName>
        <fullName evidence="4">TetR/AcrR family transcriptional regulator</fullName>
    </submittedName>
</protein>